<keyword evidence="4" id="KW-1185">Reference proteome</keyword>
<name>A0A814R2W9_9BILA</name>
<evidence type="ECO:0000313" key="3">
    <source>
        <dbReference type="EMBL" id="CAF1127569.1"/>
    </source>
</evidence>
<dbReference type="AlphaFoldDB" id="A0A814R2W9"/>
<sequence length="203" mass="23525">MEQGIKFNTAKISKRLQSSTQTGSKQSLEKEENAKFEASKIVREELDRQLKAGIIRRSKSEWNAALRIVDKKDGTIRITVDYKPLNRLIKGDSPPLPSIKDLFNKLVECDVFSRIDVKSAYHQIPVEEESIKYTAFICEFGLFEYLSMPMGIKTAPAWFQRSIEDAFKELKIRKTVDVYIDDSFVFTICRIYGLQFHEQMLLE</sequence>
<feature type="non-terminal residue" evidence="3">
    <location>
        <position position="1"/>
    </location>
</feature>
<comment type="caution">
    <text evidence="3">The sequence shown here is derived from an EMBL/GenBank/DDBJ whole genome shotgun (WGS) entry which is preliminary data.</text>
</comment>
<evidence type="ECO:0000259" key="2">
    <source>
        <dbReference type="PROSITE" id="PS50878"/>
    </source>
</evidence>
<dbReference type="EMBL" id="CAJNOC010009328">
    <property type="protein sequence ID" value="CAF1127569.1"/>
    <property type="molecule type" value="Genomic_DNA"/>
</dbReference>
<feature type="compositionally biased region" description="Polar residues" evidence="1">
    <location>
        <begin position="15"/>
        <end position="26"/>
    </location>
</feature>
<dbReference type="InterPro" id="IPR043128">
    <property type="entry name" value="Rev_trsase/Diguanyl_cyclase"/>
</dbReference>
<dbReference type="SUPFAM" id="SSF56672">
    <property type="entry name" value="DNA/RNA polymerases"/>
    <property type="match status" value="1"/>
</dbReference>
<evidence type="ECO:0000313" key="4">
    <source>
        <dbReference type="Proteomes" id="UP000663879"/>
    </source>
</evidence>
<accession>A0A814R2W9</accession>
<dbReference type="PROSITE" id="PS50878">
    <property type="entry name" value="RT_POL"/>
    <property type="match status" value="1"/>
</dbReference>
<evidence type="ECO:0000256" key="1">
    <source>
        <dbReference type="SAM" id="MobiDB-lite"/>
    </source>
</evidence>
<protein>
    <recommendedName>
        <fullName evidence="2">Reverse transcriptase domain-containing protein</fullName>
    </recommendedName>
</protein>
<dbReference type="Proteomes" id="UP000663879">
    <property type="component" value="Unassembled WGS sequence"/>
</dbReference>
<dbReference type="InterPro" id="IPR000477">
    <property type="entry name" value="RT_dom"/>
</dbReference>
<dbReference type="Gene3D" id="3.30.70.270">
    <property type="match status" value="1"/>
</dbReference>
<dbReference type="Pfam" id="PF00078">
    <property type="entry name" value="RVT_1"/>
    <property type="match status" value="1"/>
</dbReference>
<dbReference type="Gene3D" id="3.10.10.10">
    <property type="entry name" value="HIV Type 1 Reverse Transcriptase, subunit A, domain 1"/>
    <property type="match status" value="1"/>
</dbReference>
<dbReference type="InterPro" id="IPR043502">
    <property type="entry name" value="DNA/RNA_pol_sf"/>
</dbReference>
<feature type="domain" description="Reverse transcriptase" evidence="2">
    <location>
        <begin position="50"/>
        <end position="203"/>
    </location>
</feature>
<feature type="region of interest" description="Disordered" evidence="1">
    <location>
        <begin position="14"/>
        <end position="35"/>
    </location>
</feature>
<dbReference type="InterPro" id="IPR053134">
    <property type="entry name" value="RNA-dir_DNA_polymerase"/>
</dbReference>
<gene>
    <name evidence="3" type="ORF">OXX778_LOCUS22325</name>
</gene>
<dbReference type="PANTHER" id="PTHR24559:SF444">
    <property type="entry name" value="REVERSE TRANSCRIPTASE DOMAIN-CONTAINING PROTEIN"/>
    <property type="match status" value="1"/>
</dbReference>
<dbReference type="OrthoDB" id="420169at2759"/>
<dbReference type="CDD" id="cd01647">
    <property type="entry name" value="RT_LTR"/>
    <property type="match status" value="1"/>
</dbReference>
<organism evidence="3 4">
    <name type="scientific">Brachionus calyciflorus</name>
    <dbReference type="NCBI Taxonomy" id="104777"/>
    <lineage>
        <taxon>Eukaryota</taxon>
        <taxon>Metazoa</taxon>
        <taxon>Spiralia</taxon>
        <taxon>Gnathifera</taxon>
        <taxon>Rotifera</taxon>
        <taxon>Eurotatoria</taxon>
        <taxon>Monogononta</taxon>
        <taxon>Pseudotrocha</taxon>
        <taxon>Ploima</taxon>
        <taxon>Brachionidae</taxon>
        <taxon>Brachionus</taxon>
    </lineage>
</organism>
<reference evidence="3" key="1">
    <citation type="submission" date="2021-02" db="EMBL/GenBank/DDBJ databases">
        <authorList>
            <person name="Nowell W R."/>
        </authorList>
    </citation>
    <scope>NUCLEOTIDE SEQUENCE</scope>
    <source>
        <strain evidence="3">Ploen Becks lab</strain>
    </source>
</reference>
<dbReference type="PANTHER" id="PTHR24559">
    <property type="entry name" value="TRANSPOSON TY3-I GAG-POL POLYPROTEIN"/>
    <property type="match status" value="1"/>
</dbReference>
<proteinExistence type="predicted"/>